<evidence type="ECO:0000313" key="12">
    <source>
        <dbReference type="Proteomes" id="UP000823915"/>
    </source>
</evidence>
<sequence>MAVENDLGRDSVRSLVWRIAIPSMLGQFVSVLYSIVDRIYIGFIPEVGDLALAGAGVCGPVVTMIGSVASLIGVGGAPLVSIRMGEGNLKEARRVLSNCVLMLWAASLVITLGILPFREPMLTLFGASAATYPYAESYFTAYVCGTLFALTATGLNQFVICQGFAKVGMASVMLGAALNILLDPVFIFALDLGVQGAAIATVISQAASALFVVLFLFGKRAPVSISFGGYSGKIMARVLMMGFTPFLIIAIDNVMIIAGNAVLQAYGGPGEGDALVTCNTIVQSFMLVVTMPLGGISGGTQGILGYNYGAGNTRRVLQAQKYIVGLCVGYTALLFLLARLAGPLFVQLFTRDQALSQQALEAIHISTLAILPLGVQYELVDGFTGMGQVQFSLPLSFWRKLVYFVAIFSLPALFGAQAVFYAEPISDVLGPLVTILVYACTIRKVLRKREALLASHRA</sequence>
<feature type="transmembrane region" description="Helical" evidence="10">
    <location>
        <begin position="95"/>
        <end position="117"/>
    </location>
</feature>
<dbReference type="InterPro" id="IPR002528">
    <property type="entry name" value="MATE_fam"/>
</dbReference>
<keyword evidence="4" id="KW-0813">Transport</keyword>
<dbReference type="GO" id="GO:0015297">
    <property type="term" value="F:antiporter activity"/>
    <property type="evidence" value="ECO:0007669"/>
    <property type="project" value="InterPro"/>
</dbReference>
<evidence type="ECO:0000313" key="11">
    <source>
        <dbReference type="EMBL" id="HIY27048.1"/>
    </source>
</evidence>
<feature type="transmembrane region" description="Helical" evidence="10">
    <location>
        <begin position="322"/>
        <end position="342"/>
    </location>
</feature>
<feature type="transmembrane region" description="Helical" evidence="10">
    <location>
        <begin position="285"/>
        <end position="310"/>
    </location>
</feature>
<dbReference type="EMBL" id="DXDU01000124">
    <property type="protein sequence ID" value="HIY27048.1"/>
    <property type="molecule type" value="Genomic_DNA"/>
</dbReference>
<dbReference type="Pfam" id="PF01554">
    <property type="entry name" value="MatE"/>
    <property type="match status" value="2"/>
</dbReference>
<proteinExistence type="inferred from homology"/>
<comment type="similarity">
    <text evidence="2">Belongs to the multi antimicrobial extrusion (MATE) (TC 2.A.66.1) family. MepA subfamily.</text>
</comment>
<evidence type="ECO:0000256" key="10">
    <source>
        <dbReference type="SAM" id="Phobius"/>
    </source>
</evidence>
<protein>
    <recommendedName>
        <fullName evidence="3">Multidrug export protein MepA</fullName>
    </recommendedName>
</protein>
<evidence type="ECO:0000256" key="5">
    <source>
        <dbReference type="ARBA" id="ARBA00022475"/>
    </source>
</evidence>
<feature type="transmembrane region" description="Helical" evidence="10">
    <location>
        <begin position="167"/>
        <end position="190"/>
    </location>
</feature>
<evidence type="ECO:0000256" key="7">
    <source>
        <dbReference type="ARBA" id="ARBA00022989"/>
    </source>
</evidence>
<comment type="caution">
    <text evidence="11">The sequence shown here is derived from an EMBL/GenBank/DDBJ whole genome shotgun (WGS) entry which is preliminary data.</text>
</comment>
<feature type="transmembrane region" description="Helical" evidence="10">
    <location>
        <begin position="15"/>
        <end position="36"/>
    </location>
</feature>
<dbReference type="GO" id="GO:0046677">
    <property type="term" value="P:response to antibiotic"/>
    <property type="evidence" value="ECO:0007669"/>
    <property type="project" value="UniProtKB-KW"/>
</dbReference>
<dbReference type="GO" id="GO:0005886">
    <property type="term" value="C:plasma membrane"/>
    <property type="evidence" value="ECO:0007669"/>
    <property type="project" value="UniProtKB-SubCell"/>
</dbReference>
<reference evidence="11" key="1">
    <citation type="journal article" date="2021" name="PeerJ">
        <title>Extensive microbial diversity within the chicken gut microbiome revealed by metagenomics and culture.</title>
        <authorList>
            <person name="Gilroy R."/>
            <person name="Ravi A."/>
            <person name="Getino M."/>
            <person name="Pursley I."/>
            <person name="Horton D.L."/>
            <person name="Alikhan N.F."/>
            <person name="Baker D."/>
            <person name="Gharbi K."/>
            <person name="Hall N."/>
            <person name="Watson M."/>
            <person name="Adriaenssens E.M."/>
            <person name="Foster-Nyarko E."/>
            <person name="Jarju S."/>
            <person name="Secka A."/>
            <person name="Antonio M."/>
            <person name="Oren A."/>
            <person name="Chaudhuri R.R."/>
            <person name="La Ragione R."/>
            <person name="Hildebrand F."/>
            <person name="Pallen M.J."/>
        </authorList>
    </citation>
    <scope>NUCLEOTIDE SEQUENCE</scope>
    <source>
        <strain evidence="11">1282</strain>
    </source>
</reference>
<dbReference type="PANTHER" id="PTHR43823">
    <property type="entry name" value="SPORULATION PROTEIN YKVU"/>
    <property type="match status" value="1"/>
</dbReference>
<feature type="transmembrane region" description="Helical" evidence="10">
    <location>
        <begin position="428"/>
        <end position="446"/>
    </location>
</feature>
<feature type="transmembrane region" description="Helical" evidence="10">
    <location>
        <begin position="196"/>
        <end position="217"/>
    </location>
</feature>
<evidence type="ECO:0000256" key="9">
    <source>
        <dbReference type="ARBA" id="ARBA00023251"/>
    </source>
</evidence>
<dbReference type="GO" id="GO:0042910">
    <property type="term" value="F:xenobiotic transmembrane transporter activity"/>
    <property type="evidence" value="ECO:0007669"/>
    <property type="project" value="InterPro"/>
</dbReference>
<evidence type="ECO:0000256" key="6">
    <source>
        <dbReference type="ARBA" id="ARBA00022692"/>
    </source>
</evidence>
<feature type="transmembrane region" description="Helical" evidence="10">
    <location>
        <begin position="362"/>
        <end position="380"/>
    </location>
</feature>
<keyword evidence="7 10" id="KW-1133">Transmembrane helix</keyword>
<name>A0A9D1YGX4_9FIRM</name>
<dbReference type="PIRSF" id="PIRSF006603">
    <property type="entry name" value="DinF"/>
    <property type="match status" value="1"/>
</dbReference>
<organism evidence="11 12">
    <name type="scientific">Candidatus Acutalibacter pullistercoris</name>
    <dbReference type="NCBI Taxonomy" id="2838418"/>
    <lineage>
        <taxon>Bacteria</taxon>
        <taxon>Bacillati</taxon>
        <taxon>Bacillota</taxon>
        <taxon>Clostridia</taxon>
        <taxon>Eubacteriales</taxon>
        <taxon>Acutalibacteraceae</taxon>
        <taxon>Acutalibacter</taxon>
    </lineage>
</organism>
<accession>A0A9D1YGX4</accession>
<keyword evidence="5" id="KW-1003">Cell membrane</keyword>
<dbReference type="CDD" id="cd13143">
    <property type="entry name" value="MATE_MepA_like"/>
    <property type="match status" value="1"/>
</dbReference>
<evidence type="ECO:0000256" key="4">
    <source>
        <dbReference type="ARBA" id="ARBA00022448"/>
    </source>
</evidence>
<dbReference type="AlphaFoldDB" id="A0A9D1YGX4"/>
<dbReference type="InterPro" id="IPR048279">
    <property type="entry name" value="MdtK-like"/>
</dbReference>
<comment type="subcellular location">
    <subcellularLocation>
        <location evidence="1">Cell membrane</location>
        <topology evidence="1">Multi-pass membrane protein</topology>
    </subcellularLocation>
</comment>
<evidence type="ECO:0000256" key="2">
    <source>
        <dbReference type="ARBA" id="ARBA00008417"/>
    </source>
</evidence>
<dbReference type="Proteomes" id="UP000823915">
    <property type="component" value="Unassembled WGS sequence"/>
</dbReference>
<keyword evidence="8 10" id="KW-0472">Membrane</keyword>
<reference evidence="11" key="2">
    <citation type="submission" date="2021-04" db="EMBL/GenBank/DDBJ databases">
        <authorList>
            <person name="Gilroy R."/>
        </authorList>
    </citation>
    <scope>NUCLEOTIDE SEQUENCE</scope>
    <source>
        <strain evidence="11">1282</strain>
    </source>
</reference>
<keyword evidence="6 10" id="KW-0812">Transmembrane</keyword>
<feature type="transmembrane region" description="Helical" evidence="10">
    <location>
        <begin position="401"/>
        <end position="422"/>
    </location>
</feature>
<gene>
    <name evidence="11" type="ORF">H9838_07760</name>
</gene>
<dbReference type="PANTHER" id="PTHR43823:SF3">
    <property type="entry name" value="MULTIDRUG EXPORT PROTEIN MEPA"/>
    <property type="match status" value="1"/>
</dbReference>
<evidence type="ECO:0000256" key="1">
    <source>
        <dbReference type="ARBA" id="ARBA00004651"/>
    </source>
</evidence>
<keyword evidence="9" id="KW-0046">Antibiotic resistance</keyword>
<dbReference type="InterPro" id="IPR045070">
    <property type="entry name" value="MATE_MepA-like"/>
</dbReference>
<evidence type="ECO:0000256" key="8">
    <source>
        <dbReference type="ARBA" id="ARBA00023136"/>
    </source>
</evidence>
<evidence type="ECO:0000256" key="3">
    <source>
        <dbReference type="ARBA" id="ARBA00022106"/>
    </source>
</evidence>
<feature type="transmembrane region" description="Helical" evidence="10">
    <location>
        <begin position="238"/>
        <end position="265"/>
    </location>
</feature>
<feature type="transmembrane region" description="Helical" evidence="10">
    <location>
        <begin position="137"/>
        <end position="155"/>
    </location>
</feature>
<dbReference type="InterPro" id="IPR051327">
    <property type="entry name" value="MATE_MepA_subfamily"/>
</dbReference>
<feature type="transmembrane region" description="Helical" evidence="10">
    <location>
        <begin position="51"/>
        <end position="74"/>
    </location>
</feature>